<dbReference type="EMBL" id="AZMM01013363">
    <property type="protein sequence ID" value="ETJ32167.1"/>
    <property type="molecule type" value="Genomic_DNA"/>
</dbReference>
<evidence type="ECO:0000313" key="1">
    <source>
        <dbReference type="EMBL" id="ETJ32167.1"/>
    </source>
</evidence>
<gene>
    <name evidence="1" type="ORF">Q604_UNBC13363G0001</name>
</gene>
<organism evidence="1">
    <name type="scientific">human gut metagenome</name>
    <dbReference type="NCBI Taxonomy" id="408170"/>
    <lineage>
        <taxon>unclassified sequences</taxon>
        <taxon>metagenomes</taxon>
        <taxon>organismal metagenomes</taxon>
    </lineage>
</organism>
<protein>
    <submittedName>
        <fullName evidence="1">Uncharacterized protein</fullName>
    </submittedName>
</protein>
<feature type="non-terminal residue" evidence="1">
    <location>
        <position position="1"/>
    </location>
</feature>
<reference evidence="1" key="1">
    <citation type="submission" date="2013-12" db="EMBL/GenBank/DDBJ databases">
        <title>A Varibaculum cambriense genome reconstructed from a premature infant gut community with otherwise low bacterial novelty that shifts toward anaerobic metabolism during the third week of life.</title>
        <authorList>
            <person name="Brown C.T."/>
            <person name="Sharon I."/>
            <person name="Thomas B.C."/>
            <person name="Castelle C.J."/>
            <person name="Morowitz M.J."/>
            <person name="Banfield J.F."/>
        </authorList>
    </citation>
    <scope>NUCLEOTIDE SEQUENCE</scope>
</reference>
<dbReference type="AlphaFoldDB" id="W1XPJ9"/>
<sequence>EKNDIPLKLIERESVEDLIIKT</sequence>
<proteinExistence type="predicted"/>
<comment type="caution">
    <text evidence="1">The sequence shown here is derived from an EMBL/GenBank/DDBJ whole genome shotgun (WGS) entry which is preliminary data.</text>
</comment>
<accession>W1XPJ9</accession>
<name>W1XPJ9_9ZZZZ</name>